<sequence length="121" mass="13556">MSKLLLNLRNVPDDEADDVRAMLDEHRIAFYETTPSRWGISSGGIWVTDDAAIVEAKRLMAIYQAQRQTRVRAEYDAARRAGTAETFWTVLRAEPARVALTVLGILFMLALVALPIILLRG</sequence>
<evidence type="ECO:0000313" key="3">
    <source>
        <dbReference type="Proteomes" id="UP001595740"/>
    </source>
</evidence>
<dbReference type="Proteomes" id="UP001595740">
    <property type="component" value="Unassembled WGS sequence"/>
</dbReference>
<evidence type="ECO:0000313" key="2">
    <source>
        <dbReference type="EMBL" id="MFC3552258.1"/>
    </source>
</evidence>
<keyword evidence="1" id="KW-0472">Membrane</keyword>
<gene>
    <name evidence="2" type="ORF">ACFOLC_14735</name>
</gene>
<dbReference type="RefSeq" id="WP_386760023.1">
    <property type="nucleotide sequence ID" value="NZ_JBHRXK010000008.1"/>
</dbReference>
<reference evidence="3" key="1">
    <citation type="journal article" date="2019" name="Int. J. Syst. Evol. Microbiol.">
        <title>The Global Catalogue of Microorganisms (GCM) 10K type strain sequencing project: providing services to taxonomists for standard genome sequencing and annotation.</title>
        <authorList>
            <consortium name="The Broad Institute Genomics Platform"/>
            <consortium name="The Broad Institute Genome Sequencing Center for Infectious Disease"/>
            <person name="Wu L."/>
            <person name="Ma J."/>
        </authorList>
    </citation>
    <scope>NUCLEOTIDE SEQUENCE [LARGE SCALE GENOMIC DNA]</scope>
    <source>
        <strain evidence="3">KCTC 42875</strain>
    </source>
</reference>
<organism evidence="2 3">
    <name type="scientific">Lysobacter cavernae</name>
    <dbReference type="NCBI Taxonomy" id="1685901"/>
    <lineage>
        <taxon>Bacteria</taxon>
        <taxon>Pseudomonadati</taxon>
        <taxon>Pseudomonadota</taxon>
        <taxon>Gammaproteobacteria</taxon>
        <taxon>Lysobacterales</taxon>
        <taxon>Lysobacteraceae</taxon>
        <taxon>Lysobacter</taxon>
    </lineage>
</organism>
<evidence type="ECO:0000256" key="1">
    <source>
        <dbReference type="SAM" id="Phobius"/>
    </source>
</evidence>
<dbReference type="InterPro" id="IPR046162">
    <property type="entry name" value="DUF6164"/>
</dbReference>
<name>A0ABV7RSW8_9GAMM</name>
<feature type="transmembrane region" description="Helical" evidence="1">
    <location>
        <begin position="98"/>
        <end position="119"/>
    </location>
</feature>
<proteinExistence type="predicted"/>
<keyword evidence="1" id="KW-1133">Transmembrane helix</keyword>
<comment type="caution">
    <text evidence="2">The sequence shown here is derived from an EMBL/GenBank/DDBJ whole genome shotgun (WGS) entry which is preliminary data.</text>
</comment>
<keyword evidence="1" id="KW-0812">Transmembrane</keyword>
<dbReference type="EMBL" id="JBHRXK010000008">
    <property type="protein sequence ID" value="MFC3552258.1"/>
    <property type="molecule type" value="Genomic_DNA"/>
</dbReference>
<keyword evidence="3" id="KW-1185">Reference proteome</keyword>
<protein>
    <submittedName>
        <fullName evidence="2">DUF6164 family protein</fullName>
    </submittedName>
</protein>
<dbReference type="Pfam" id="PF19661">
    <property type="entry name" value="DUF6164"/>
    <property type="match status" value="1"/>
</dbReference>
<accession>A0ABV7RSW8</accession>